<dbReference type="KEGG" id="afo:Afer_1866"/>
<dbReference type="HOGENOM" id="CLU_097055_0_0_11"/>
<proteinExistence type="predicted"/>
<dbReference type="AlphaFoldDB" id="C7M1D1"/>
<protein>
    <submittedName>
        <fullName evidence="1">Type II site-specific deoxyribonuclease</fullName>
        <ecNumber evidence="1">3.1.21.4</ecNumber>
    </submittedName>
</protein>
<dbReference type="GO" id="GO:0003677">
    <property type="term" value="F:DNA binding"/>
    <property type="evidence" value="ECO:0007669"/>
    <property type="project" value="InterPro"/>
</dbReference>
<accession>C7M1D1</accession>
<dbReference type="Pfam" id="PF04555">
    <property type="entry name" value="XhoI"/>
    <property type="match status" value="1"/>
</dbReference>
<dbReference type="Proteomes" id="UP000000771">
    <property type="component" value="Chromosome"/>
</dbReference>
<dbReference type="EMBL" id="CP001631">
    <property type="protein sequence ID" value="ACU54779.1"/>
    <property type="molecule type" value="Genomic_DNA"/>
</dbReference>
<name>C7M1D1_ACIFD</name>
<dbReference type="STRING" id="525909.Afer_1866"/>
<keyword evidence="2" id="KW-1185">Reference proteome</keyword>
<evidence type="ECO:0000313" key="2">
    <source>
        <dbReference type="Proteomes" id="UP000000771"/>
    </source>
</evidence>
<dbReference type="REBASE" id="21592">
    <property type="entry name" value="Afe10331ORF1866P"/>
</dbReference>
<dbReference type="EC" id="3.1.21.4" evidence="1"/>
<reference evidence="1 2" key="1">
    <citation type="journal article" date="2009" name="Stand. Genomic Sci.">
        <title>Complete genome sequence of Acidimicrobium ferrooxidans type strain (ICP).</title>
        <authorList>
            <person name="Clum A."/>
            <person name="Nolan M."/>
            <person name="Lang E."/>
            <person name="Glavina Del Rio T."/>
            <person name="Tice H."/>
            <person name="Copeland A."/>
            <person name="Cheng J.F."/>
            <person name="Lucas S."/>
            <person name="Chen F."/>
            <person name="Bruce D."/>
            <person name="Goodwin L."/>
            <person name="Pitluck S."/>
            <person name="Ivanova N."/>
            <person name="Mavrommatis K."/>
            <person name="Mikhailova N."/>
            <person name="Pati A."/>
            <person name="Chen A."/>
            <person name="Palaniappan K."/>
            <person name="Goker M."/>
            <person name="Spring S."/>
            <person name="Land M."/>
            <person name="Hauser L."/>
            <person name="Chang Y.J."/>
            <person name="Jeffries C.C."/>
            <person name="Chain P."/>
            <person name="Bristow J."/>
            <person name="Eisen J.A."/>
            <person name="Markowitz V."/>
            <person name="Hugenholtz P."/>
            <person name="Kyrpides N.C."/>
            <person name="Klenk H.P."/>
            <person name="Lapidus A."/>
        </authorList>
    </citation>
    <scope>NUCLEOTIDE SEQUENCE [LARGE SCALE GENOMIC DNA]</scope>
    <source>
        <strain evidence="2">DSM 10331 / JCM 15462 / NBRC 103882 / ICP</strain>
    </source>
</reference>
<gene>
    <name evidence="1" type="ordered locus">Afer_1866</name>
</gene>
<organism evidence="1 2">
    <name type="scientific">Acidimicrobium ferrooxidans (strain DSM 10331 / JCM 15462 / NBRC 103882 / ICP)</name>
    <dbReference type="NCBI Taxonomy" id="525909"/>
    <lineage>
        <taxon>Bacteria</taxon>
        <taxon>Bacillati</taxon>
        <taxon>Actinomycetota</taxon>
        <taxon>Acidimicrobiia</taxon>
        <taxon>Acidimicrobiales</taxon>
        <taxon>Acidimicrobiaceae</taxon>
        <taxon>Acidimicrobium</taxon>
    </lineage>
</organism>
<dbReference type="eggNOG" id="ENOG502ZA74">
    <property type="taxonomic scope" value="Bacteria"/>
</dbReference>
<dbReference type="GO" id="GO:0009307">
    <property type="term" value="P:DNA restriction-modification system"/>
    <property type="evidence" value="ECO:0007669"/>
    <property type="project" value="InterPro"/>
</dbReference>
<dbReference type="InterPro" id="IPR007636">
    <property type="entry name" value="Restrct_endonuc_II_XhoI"/>
</dbReference>
<keyword evidence="1" id="KW-0378">Hydrolase</keyword>
<sequence>MAVAYIQTVKQMGGSAGTRGAVTGGAQMGALEVLLTDVLVDAGLEPDHVRVRTALELPGYYRPERKWDLLVVVDGQLLVAVEFKSQVGPSFGNNFNNRTEEAIGNAEDIWTAYREGRFGKHPAPFLGYFFLLEDCAKVHAPVRNVEPYFPVDPIFAGASYAKRYEVLCDRLVLERKYSAGCLTLATNSKPTKVTFPSEPPQM</sequence>
<evidence type="ECO:0000313" key="1">
    <source>
        <dbReference type="EMBL" id="ACU54779.1"/>
    </source>
</evidence>
<dbReference type="GO" id="GO:0009036">
    <property type="term" value="F:type II site-specific deoxyribonuclease activity"/>
    <property type="evidence" value="ECO:0007669"/>
    <property type="project" value="UniProtKB-EC"/>
</dbReference>